<keyword evidence="7 8" id="KW-0472">Membrane</keyword>
<evidence type="ECO:0000256" key="6">
    <source>
        <dbReference type="ARBA" id="ARBA00022989"/>
    </source>
</evidence>
<dbReference type="Pfam" id="PF01694">
    <property type="entry name" value="Rhomboid"/>
    <property type="match status" value="1"/>
</dbReference>
<evidence type="ECO:0000256" key="4">
    <source>
        <dbReference type="ARBA" id="ARBA00022692"/>
    </source>
</evidence>
<accession>A0ABR2HH85</accession>
<evidence type="ECO:0000256" key="2">
    <source>
        <dbReference type="ARBA" id="ARBA00009045"/>
    </source>
</evidence>
<keyword evidence="4 8" id="KW-0812">Transmembrane</keyword>
<evidence type="ECO:0000313" key="11">
    <source>
        <dbReference type="Proteomes" id="UP001470230"/>
    </source>
</evidence>
<dbReference type="InterPro" id="IPR035952">
    <property type="entry name" value="Rhomboid-like_sf"/>
</dbReference>
<proteinExistence type="inferred from homology"/>
<organism evidence="10 11">
    <name type="scientific">Tritrichomonas musculus</name>
    <dbReference type="NCBI Taxonomy" id="1915356"/>
    <lineage>
        <taxon>Eukaryota</taxon>
        <taxon>Metamonada</taxon>
        <taxon>Parabasalia</taxon>
        <taxon>Tritrichomonadida</taxon>
        <taxon>Tritrichomonadidae</taxon>
        <taxon>Tritrichomonas</taxon>
    </lineage>
</organism>
<evidence type="ECO:0000256" key="7">
    <source>
        <dbReference type="ARBA" id="ARBA00023136"/>
    </source>
</evidence>
<feature type="transmembrane region" description="Helical" evidence="8">
    <location>
        <begin position="80"/>
        <end position="99"/>
    </location>
</feature>
<evidence type="ECO:0000259" key="9">
    <source>
        <dbReference type="Pfam" id="PF01694"/>
    </source>
</evidence>
<feature type="transmembrane region" description="Helical" evidence="8">
    <location>
        <begin position="108"/>
        <end position="126"/>
    </location>
</feature>
<protein>
    <recommendedName>
        <fullName evidence="9">Peptidase S54 rhomboid domain-containing protein</fullName>
    </recommendedName>
</protein>
<evidence type="ECO:0000256" key="1">
    <source>
        <dbReference type="ARBA" id="ARBA00004141"/>
    </source>
</evidence>
<keyword evidence="5" id="KW-0378">Hydrolase</keyword>
<feature type="domain" description="Peptidase S54 rhomboid" evidence="9">
    <location>
        <begin position="40"/>
        <end position="171"/>
    </location>
</feature>
<evidence type="ECO:0000313" key="10">
    <source>
        <dbReference type="EMBL" id="KAK8847138.1"/>
    </source>
</evidence>
<evidence type="ECO:0000256" key="5">
    <source>
        <dbReference type="ARBA" id="ARBA00022801"/>
    </source>
</evidence>
<dbReference type="Proteomes" id="UP001470230">
    <property type="component" value="Unassembled WGS sequence"/>
</dbReference>
<comment type="similarity">
    <text evidence="2">Belongs to the peptidase S54 family.</text>
</comment>
<dbReference type="InterPro" id="IPR022764">
    <property type="entry name" value="Peptidase_S54_rhomboid_dom"/>
</dbReference>
<keyword evidence="3" id="KW-0645">Protease</keyword>
<name>A0ABR2HH85_9EUKA</name>
<reference evidence="10 11" key="1">
    <citation type="submission" date="2024-04" db="EMBL/GenBank/DDBJ databases">
        <title>Tritrichomonas musculus Genome.</title>
        <authorList>
            <person name="Alves-Ferreira E."/>
            <person name="Grigg M."/>
            <person name="Lorenzi H."/>
            <person name="Galac M."/>
        </authorList>
    </citation>
    <scope>NUCLEOTIDE SEQUENCE [LARGE SCALE GENOMIC DNA]</scope>
    <source>
        <strain evidence="10 11">EAF2021</strain>
    </source>
</reference>
<feature type="transmembrane region" description="Helical" evidence="8">
    <location>
        <begin position="173"/>
        <end position="191"/>
    </location>
</feature>
<dbReference type="PANTHER" id="PTHR43066">
    <property type="entry name" value="RHOMBOID-RELATED PROTEIN"/>
    <property type="match status" value="1"/>
</dbReference>
<keyword evidence="11" id="KW-1185">Reference proteome</keyword>
<dbReference type="SUPFAM" id="SSF144091">
    <property type="entry name" value="Rhomboid-like"/>
    <property type="match status" value="1"/>
</dbReference>
<dbReference type="PANTHER" id="PTHR43066:SF1">
    <property type="entry name" value="RHOMBOID PROTEIN 2"/>
    <property type="match status" value="1"/>
</dbReference>
<evidence type="ECO:0000256" key="8">
    <source>
        <dbReference type="SAM" id="Phobius"/>
    </source>
</evidence>
<sequence length="234" mass="27107">MAFISFMIALFNVYMFYYLKHNKVAIENVALSPKSFLNSGQYWRGITSSFSHYELYHIISNVISTLSIGSLEDCIGSITFLKYITLLVVLGPILFSFICKKYFPSKNILLVGYSLVLCGLSTYSTLLFSDSMFSLRPFVEVLLMKIIRPSSSVIAHLSGVFIGFALRWHLFDWYLNPLFIITLPFIVFFYLDSYCQSHEDSLEWFQNLKEEIKEKYIDTDELIDTIKRNICSVL</sequence>
<evidence type="ECO:0000256" key="3">
    <source>
        <dbReference type="ARBA" id="ARBA00022670"/>
    </source>
</evidence>
<gene>
    <name evidence="10" type="ORF">M9Y10_019721</name>
</gene>
<dbReference type="EMBL" id="JAPFFF010000028">
    <property type="protein sequence ID" value="KAK8847138.1"/>
    <property type="molecule type" value="Genomic_DNA"/>
</dbReference>
<comment type="subcellular location">
    <subcellularLocation>
        <location evidence="1">Membrane</location>
        <topology evidence="1">Multi-pass membrane protein</topology>
    </subcellularLocation>
</comment>
<comment type="caution">
    <text evidence="10">The sequence shown here is derived from an EMBL/GenBank/DDBJ whole genome shotgun (WGS) entry which is preliminary data.</text>
</comment>
<keyword evidence="6 8" id="KW-1133">Transmembrane helix</keyword>
<dbReference type="Gene3D" id="1.20.1540.10">
    <property type="entry name" value="Rhomboid-like"/>
    <property type="match status" value="1"/>
</dbReference>